<dbReference type="Pfam" id="PF11028">
    <property type="entry name" value="TMEM260-like"/>
    <property type="match status" value="1"/>
</dbReference>
<feature type="transmembrane region" description="Helical" evidence="1">
    <location>
        <begin position="524"/>
        <end position="542"/>
    </location>
</feature>
<proteinExistence type="predicted"/>
<accession>A0A2P8HVU8</accession>
<feature type="transmembrane region" description="Helical" evidence="1">
    <location>
        <begin position="125"/>
        <end position="145"/>
    </location>
</feature>
<comment type="caution">
    <text evidence="2">The sequence shown here is derived from an EMBL/GenBank/DDBJ whole genome shotgun (WGS) entry which is preliminary data.</text>
</comment>
<feature type="transmembrane region" description="Helical" evidence="1">
    <location>
        <begin position="225"/>
        <end position="243"/>
    </location>
</feature>
<feature type="transmembrane region" description="Helical" evidence="1">
    <location>
        <begin position="297"/>
        <end position="317"/>
    </location>
</feature>
<keyword evidence="1" id="KW-1133">Transmembrane helix</keyword>
<feature type="transmembrane region" description="Helical" evidence="1">
    <location>
        <begin position="7"/>
        <end position="25"/>
    </location>
</feature>
<dbReference type="InterPro" id="IPR021280">
    <property type="entry name" value="TMEM260-like"/>
</dbReference>
<keyword evidence="1" id="KW-0472">Membrane</keyword>
<keyword evidence="3" id="KW-1185">Reference proteome</keyword>
<evidence type="ECO:0000256" key="1">
    <source>
        <dbReference type="SAM" id="Phobius"/>
    </source>
</evidence>
<dbReference type="PANTHER" id="PTHR16214">
    <property type="entry name" value="TRANSMEMBRANE PROTEIN 260"/>
    <property type="match status" value="1"/>
</dbReference>
<sequence>MSSFKKMNSIAGWIICAIACTMYILTREATVSFWDCGEFIPCAYKLQISHPPGAPLFIMLGRLFIIFFAGSWDAVGPNAHAAQQVNLLSSISSGFTIMFLFWTITHLGRRLLQKKEEVLPLEKSLAIIAAGAVGALAFTFSDSFWFSAVEGIVFGVSPLFIAMVFWAILKWEEQADEPYSDRWILLIAYLIGLSIGVHLLSLLSIPAIVMTYYFRRYRYSRKGALLAFLLACALTGIVQILVIQDTVKIIGWFDRWFVNDLNLSFNSGAVFAILLLALLIGIGIYQAQKRKRYFLQLGLWCFTFILIGYSSYFMILIRANANPPINMQQVNNPIELVAYLDRSQYGTWPILHGPDFTAKPVGSKEKGDIYYKDEKTGKYDVVGKKFDYEYNPDDIHLFTRAWDNDNSLGHIDYYQSWLGLGKEEKPSFGDHMKWLVGYQFNWMYFRYFMWNFAGRQNDLQGLGNARDGNWISGIPFIDNWRLGNQHLLPDTLKENKAHNTLFMLPLLLGILGMVYQWKRDRHNMIVMFLLYFFTGIAIILYLNQYGPQPRERDYSYVGSFYTFSIWIGLGVLYVYEWIKRKLPGKMAALTAGLVCLLAVPVLMASQEWDDHDRSMKTLARDAAADYLNSCAPNAILFTGGDNDTYPLWYAQEVENIRPDIRVSVTSLLGTDWAINQLQRKINKSDPLPFSWTPDKYLGDNRNYIPFYNPGNIPQDRYFNLNEIMAFMGDDNNKQQTQGGSSVNYFPTHQFFLPVNKEAVIKNGTVAPKDSSHFASQVNFTITGNALFKNDLAELNIIAANNWKRPVYFTHPFALGLNNYVRQEGLTYRLVPVKKEANEDLGSSVNTDVMYNNLMTKFRFGGAEHPGTYFDENGRRILLGIRKTFSTLGIALANEGKKDSAIKVLDYGYKMLPTATLPYGMTSGEGNSMHNITSMEYAYAYYLSGNIARGNAIADEVIRDCNQQLNYYNALPPNLKDAFLQDQQSGTAIITRLQQMKTAFSDAAQLKLK</sequence>
<dbReference type="EMBL" id="PYAW01000001">
    <property type="protein sequence ID" value="PSL50349.1"/>
    <property type="molecule type" value="Genomic_DNA"/>
</dbReference>
<feature type="transmembrane region" description="Helical" evidence="1">
    <location>
        <begin position="183"/>
        <end position="213"/>
    </location>
</feature>
<feature type="transmembrane region" description="Helical" evidence="1">
    <location>
        <begin position="263"/>
        <end position="285"/>
    </location>
</feature>
<dbReference type="PANTHER" id="PTHR16214:SF3">
    <property type="entry name" value="TRANSMEMBRANE PROTEIN 260"/>
    <property type="match status" value="1"/>
</dbReference>
<dbReference type="OrthoDB" id="9807602at2"/>
<feature type="transmembrane region" description="Helical" evidence="1">
    <location>
        <begin position="54"/>
        <end position="75"/>
    </location>
</feature>
<organism evidence="2 3">
    <name type="scientific">Chitinophaga niastensis</name>
    <dbReference type="NCBI Taxonomy" id="536980"/>
    <lineage>
        <taxon>Bacteria</taxon>
        <taxon>Pseudomonadati</taxon>
        <taxon>Bacteroidota</taxon>
        <taxon>Chitinophagia</taxon>
        <taxon>Chitinophagales</taxon>
        <taxon>Chitinophagaceae</taxon>
        <taxon>Chitinophaga</taxon>
    </lineage>
</organism>
<protein>
    <submittedName>
        <fullName evidence="2">Uncharacterized protein DUF2723</fullName>
    </submittedName>
</protein>
<evidence type="ECO:0000313" key="3">
    <source>
        <dbReference type="Proteomes" id="UP000240971"/>
    </source>
</evidence>
<feature type="transmembrane region" description="Helical" evidence="1">
    <location>
        <begin position="87"/>
        <end position="105"/>
    </location>
</feature>
<gene>
    <name evidence="2" type="ORF">CLV51_1011694</name>
</gene>
<dbReference type="Proteomes" id="UP000240971">
    <property type="component" value="Unassembled WGS sequence"/>
</dbReference>
<evidence type="ECO:0000313" key="2">
    <source>
        <dbReference type="EMBL" id="PSL50349.1"/>
    </source>
</evidence>
<feature type="transmembrane region" description="Helical" evidence="1">
    <location>
        <begin position="554"/>
        <end position="575"/>
    </location>
</feature>
<keyword evidence="1" id="KW-0812">Transmembrane</keyword>
<dbReference type="RefSeq" id="WP_106527500.1">
    <property type="nucleotide sequence ID" value="NZ_PYAW01000001.1"/>
</dbReference>
<feature type="transmembrane region" description="Helical" evidence="1">
    <location>
        <begin position="587"/>
        <end position="605"/>
    </location>
</feature>
<dbReference type="InterPro" id="IPR052724">
    <property type="entry name" value="GT117_domain-containing"/>
</dbReference>
<name>A0A2P8HVU8_CHINA</name>
<feature type="transmembrane region" description="Helical" evidence="1">
    <location>
        <begin position="500"/>
        <end position="517"/>
    </location>
</feature>
<reference evidence="2 3" key="1">
    <citation type="submission" date="2018-03" db="EMBL/GenBank/DDBJ databases">
        <title>Genomic Encyclopedia of Archaeal and Bacterial Type Strains, Phase II (KMG-II): from individual species to whole genera.</title>
        <authorList>
            <person name="Goeker M."/>
        </authorList>
    </citation>
    <scope>NUCLEOTIDE SEQUENCE [LARGE SCALE GENOMIC DNA]</scope>
    <source>
        <strain evidence="2 3">DSM 24859</strain>
    </source>
</reference>
<dbReference type="AlphaFoldDB" id="A0A2P8HVU8"/>
<feature type="transmembrane region" description="Helical" evidence="1">
    <location>
        <begin position="152"/>
        <end position="171"/>
    </location>
</feature>